<keyword evidence="2" id="KW-1185">Reference proteome</keyword>
<protein>
    <submittedName>
        <fullName evidence="1 3">Uncharacterized protein</fullName>
    </submittedName>
</protein>
<reference evidence="1 2" key="2">
    <citation type="submission" date="2018-11" db="EMBL/GenBank/DDBJ databases">
        <authorList>
            <consortium name="Pathogen Informatics"/>
        </authorList>
    </citation>
    <scope>NUCLEOTIDE SEQUENCE [LARGE SCALE GENOMIC DNA]</scope>
</reference>
<sequence>MVNSEIQKIEMTGKSFHWDDLSSPRLDFIECFVKEENEGGGGDKYCGIGADVIEVLAP</sequence>
<evidence type="ECO:0000313" key="1">
    <source>
        <dbReference type="EMBL" id="VDO37015.1"/>
    </source>
</evidence>
<name>A0A183H7W4_9BILA</name>
<dbReference type="AlphaFoldDB" id="A0A183H7W4"/>
<dbReference type="Proteomes" id="UP000267606">
    <property type="component" value="Unassembled WGS sequence"/>
</dbReference>
<evidence type="ECO:0000313" key="2">
    <source>
        <dbReference type="Proteomes" id="UP000267606"/>
    </source>
</evidence>
<reference evidence="3" key="1">
    <citation type="submission" date="2016-06" db="UniProtKB">
        <authorList>
            <consortium name="WormBaseParasite"/>
        </authorList>
    </citation>
    <scope>IDENTIFICATION</scope>
</reference>
<evidence type="ECO:0000313" key="3">
    <source>
        <dbReference type="WBParaSite" id="OFLC_0000357501-mRNA-1"/>
    </source>
</evidence>
<dbReference type="WBParaSite" id="OFLC_0000357501-mRNA-1">
    <property type="protein sequence ID" value="OFLC_0000357501-mRNA-1"/>
    <property type="gene ID" value="OFLC_0000357501"/>
</dbReference>
<organism evidence="3">
    <name type="scientific">Onchocerca flexuosa</name>
    <dbReference type="NCBI Taxonomy" id="387005"/>
    <lineage>
        <taxon>Eukaryota</taxon>
        <taxon>Metazoa</taxon>
        <taxon>Ecdysozoa</taxon>
        <taxon>Nematoda</taxon>
        <taxon>Chromadorea</taxon>
        <taxon>Rhabditida</taxon>
        <taxon>Spirurina</taxon>
        <taxon>Spiruromorpha</taxon>
        <taxon>Filarioidea</taxon>
        <taxon>Onchocercidae</taxon>
        <taxon>Onchocerca</taxon>
    </lineage>
</organism>
<dbReference type="STRING" id="387005.A0A183H7W4"/>
<accession>A0A183H7W4</accession>
<gene>
    <name evidence="1" type="ORF">OFLC_LOCUS3576</name>
</gene>
<dbReference type="EMBL" id="UZAJ01002437">
    <property type="protein sequence ID" value="VDO37015.1"/>
    <property type="molecule type" value="Genomic_DNA"/>
</dbReference>
<proteinExistence type="predicted"/>